<evidence type="ECO:0000256" key="1">
    <source>
        <dbReference type="ARBA" id="ARBA00008372"/>
    </source>
</evidence>
<dbReference type="InterPro" id="IPR006941">
    <property type="entry name" value="RNase_CAF1"/>
</dbReference>
<dbReference type="InterPro" id="IPR012337">
    <property type="entry name" value="RNaseH-like_sf"/>
</dbReference>
<dbReference type="Pfam" id="PF04857">
    <property type="entry name" value="CAF1"/>
    <property type="match status" value="1"/>
</dbReference>
<comment type="similarity">
    <text evidence="1">Belongs to the CAF1 family.</text>
</comment>
<dbReference type="InterPro" id="IPR036397">
    <property type="entry name" value="RNaseH_sf"/>
</dbReference>
<sequence>MNLMRLKSFFYFNSDGDFSSPIEKMDTTPSLAPVFLEINRKNFPQYVDHIKNTLQRSSVVSFAVHSTVCPDSAKWSVGESLQEHYLRLAKFSLNHSIFGLGISCLEYHPVDEDPTKSSSMAVRNFNLTLGTAAASEMSPQDGRRMRQMGYDLNYVTREAVYYYRGKEDVVPNHLEESKMLRDIFIALHGNGSHPVVVKNGFLNILMAYTALSGLPGDGADEYLQRLFYLFPGKIIDLGVSVKESSQTISDAQFAFPLEELAFPLEGLDSLDVFSFVHPGSVDAKASGPNLQFPAVLDSFRNLMEFSRRLGGDLSKTSLATAVASYGNRLVSVAAPQPVQLQLLPGSKFRPTKKRKIEFDFTIPLTASSNDAGISSSSDPLKPV</sequence>
<comment type="caution">
    <text evidence="2">The sequence shown here is derived from an EMBL/GenBank/DDBJ whole genome shotgun (WGS) entry which is preliminary data.</text>
</comment>
<protein>
    <submittedName>
        <fullName evidence="2">Uncharacterized protein</fullName>
    </submittedName>
</protein>
<organism evidence="2 3">
    <name type="scientific">Hypsibius exemplaris</name>
    <name type="common">Freshwater tardigrade</name>
    <dbReference type="NCBI Taxonomy" id="2072580"/>
    <lineage>
        <taxon>Eukaryota</taxon>
        <taxon>Metazoa</taxon>
        <taxon>Ecdysozoa</taxon>
        <taxon>Tardigrada</taxon>
        <taxon>Eutardigrada</taxon>
        <taxon>Parachela</taxon>
        <taxon>Hypsibioidea</taxon>
        <taxon>Hypsibiidae</taxon>
        <taxon>Hypsibius</taxon>
    </lineage>
</organism>
<reference evidence="3" key="1">
    <citation type="submission" date="2017-01" db="EMBL/GenBank/DDBJ databases">
        <title>Comparative genomics of anhydrobiosis in the tardigrade Hypsibius dujardini.</title>
        <authorList>
            <person name="Yoshida Y."/>
            <person name="Koutsovoulos G."/>
            <person name="Laetsch D."/>
            <person name="Stevens L."/>
            <person name="Kumar S."/>
            <person name="Horikawa D."/>
            <person name="Ishino K."/>
            <person name="Komine S."/>
            <person name="Tomita M."/>
            <person name="Blaxter M."/>
            <person name="Arakawa K."/>
        </authorList>
    </citation>
    <scope>NUCLEOTIDE SEQUENCE [LARGE SCALE GENOMIC DNA]</scope>
    <source>
        <strain evidence="3">Z151</strain>
    </source>
</reference>
<dbReference type="AlphaFoldDB" id="A0A9X6NFT5"/>
<keyword evidence="3" id="KW-1185">Reference proteome</keyword>
<accession>A0A9X6NFT5</accession>
<dbReference type="Proteomes" id="UP000192578">
    <property type="component" value="Unassembled WGS sequence"/>
</dbReference>
<dbReference type="Gene3D" id="3.30.420.10">
    <property type="entry name" value="Ribonuclease H-like superfamily/Ribonuclease H"/>
    <property type="match status" value="1"/>
</dbReference>
<dbReference type="EMBL" id="MTYJ01000271">
    <property type="protein sequence ID" value="OWA52499.1"/>
    <property type="molecule type" value="Genomic_DNA"/>
</dbReference>
<evidence type="ECO:0000313" key="2">
    <source>
        <dbReference type="EMBL" id="OWA52499.1"/>
    </source>
</evidence>
<dbReference type="OrthoDB" id="414075at2759"/>
<gene>
    <name evidence="2" type="ORF">BV898_16951</name>
</gene>
<name>A0A9X6NFT5_HYPEX</name>
<evidence type="ECO:0000313" key="3">
    <source>
        <dbReference type="Proteomes" id="UP000192578"/>
    </source>
</evidence>
<dbReference type="SUPFAM" id="SSF53098">
    <property type="entry name" value="Ribonuclease H-like"/>
    <property type="match status" value="1"/>
</dbReference>
<proteinExistence type="inferred from homology"/>
<dbReference type="GO" id="GO:0003676">
    <property type="term" value="F:nucleic acid binding"/>
    <property type="evidence" value="ECO:0007669"/>
    <property type="project" value="InterPro"/>
</dbReference>